<dbReference type="SUPFAM" id="SSF49503">
    <property type="entry name" value="Cupredoxins"/>
    <property type="match status" value="1"/>
</dbReference>
<dbReference type="PANTHER" id="PTHR34052:SF2">
    <property type="entry name" value="PLASTOCYANIN-LIKE DOMAIN PROTEIN"/>
    <property type="match status" value="1"/>
</dbReference>
<reference evidence="2 3" key="1">
    <citation type="journal article" date="2023" name="Life. Sci Alliance">
        <title>Evolutionary insights into 3D genome organization and epigenetic landscape of Vigna mungo.</title>
        <authorList>
            <person name="Junaid A."/>
            <person name="Singh B."/>
            <person name="Bhatia S."/>
        </authorList>
    </citation>
    <scope>NUCLEOTIDE SEQUENCE [LARGE SCALE GENOMIC DNA]</scope>
    <source>
        <strain evidence="2">Urdbean</strain>
    </source>
</reference>
<organism evidence="2 3">
    <name type="scientific">Vigna mungo</name>
    <name type="common">Black gram</name>
    <name type="synonym">Phaseolus mungo</name>
    <dbReference type="NCBI Taxonomy" id="3915"/>
    <lineage>
        <taxon>Eukaryota</taxon>
        <taxon>Viridiplantae</taxon>
        <taxon>Streptophyta</taxon>
        <taxon>Embryophyta</taxon>
        <taxon>Tracheophyta</taxon>
        <taxon>Spermatophyta</taxon>
        <taxon>Magnoliopsida</taxon>
        <taxon>eudicotyledons</taxon>
        <taxon>Gunneridae</taxon>
        <taxon>Pentapetalae</taxon>
        <taxon>rosids</taxon>
        <taxon>fabids</taxon>
        <taxon>Fabales</taxon>
        <taxon>Fabaceae</taxon>
        <taxon>Papilionoideae</taxon>
        <taxon>50 kb inversion clade</taxon>
        <taxon>NPAAA clade</taxon>
        <taxon>indigoferoid/millettioid clade</taxon>
        <taxon>Phaseoleae</taxon>
        <taxon>Vigna</taxon>
    </lineage>
</organism>
<dbReference type="InterPro" id="IPR003245">
    <property type="entry name" value="Phytocyanin_dom"/>
</dbReference>
<dbReference type="PROSITE" id="PS51485">
    <property type="entry name" value="PHYTOCYANIN"/>
    <property type="match status" value="1"/>
</dbReference>
<gene>
    <name evidence="2" type="ORF">V8G54_008919</name>
</gene>
<evidence type="ECO:0000313" key="3">
    <source>
        <dbReference type="Proteomes" id="UP001374535"/>
    </source>
</evidence>
<dbReference type="InterPro" id="IPR008972">
    <property type="entry name" value="Cupredoxin"/>
</dbReference>
<feature type="domain" description="Phytocyanin" evidence="1">
    <location>
        <begin position="69"/>
        <end position="184"/>
    </location>
</feature>
<dbReference type="Gene3D" id="2.60.40.420">
    <property type="entry name" value="Cupredoxins - blue copper proteins"/>
    <property type="match status" value="1"/>
</dbReference>
<proteinExistence type="predicted"/>
<dbReference type="AlphaFoldDB" id="A0AAQ3P6E8"/>
<sequence length="191" mass="21081">MQEIPTISVPLEQTFQLTLIECVTTRTQLKSEANTDAEKNMEFSSTRMLAQAVFVFLMLSTMAEGTKPRTILVGDSQGWRAGTNYTQWAIQNSPFHINDTLGEVFKYPPPGNSTVTQSVYLLPNLWSYITCEFRGAKLLGNASEGDDEGFKVALNESKPYYFASAEGNSYDCLAGLTKFIAVPSTRSTTSS</sequence>
<keyword evidence="3" id="KW-1185">Reference proteome</keyword>
<dbReference type="PANTHER" id="PTHR34052">
    <property type="entry name" value="GLYCINE-RICH PROTEIN-LIKE"/>
    <property type="match status" value="1"/>
</dbReference>
<dbReference type="GO" id="GO:0009055">
    <property type="term" value="F:electron transfer activity"/>
    <property type="evidence" value="ECO:0007669"/>
    <property type="project" value="InterPro"/>
</dbReference>
<evidence type="ECO:0000313" key="2">
    <source>
        <dbReference type="EMBL" id="WVZ21597.1"/>
    </source>
</evidence>
<dbReference type="EMBL" id="CP144699">
    <property type="protein sequence ID" value="WVZ21597.1"/>
    <property type="molecule type" value="Genomic_DNA"/>
</dbReference>
<dbReference type="Proteomes" id="UP001374535">
    <property type="component" value="Chromosome 2"/>
</dbReference>
<evidence type="ECO:0000259" key="1">
    <source>
        <dbReference type="PROSITE" id="PS51485"/>
    </source>
</evidence>
<protein>
    <recommendedName>
        <fullName evidence="1">Phytocyanin domain-containing protein</fullName>
    </recommendedName>
</protein>
<name>A0AAQ3P6E8_VIGMU</name>
<accession>A0AAQ3P6E8</accession>